<dbReference type="PANTHER" id="PTHR34820:SF4">
    <property type="entry name" value="INNER MEMBRANE PROTEIN YEBZ"/>
    <property type="match status" value="1"/>
</dbReference>
<keyword evidence="5" id="KW-0812">Transmembrane</keyword>
<dbReference type="InterPro" id="IPR032694">
    <property type="entry name" value="CopC/D"/>
</dbReference>
<dbReference type="RefSeq" id="WP_091410024.1">
    <property type="nucleotide sequence ID" value="NZ_LT629749.1"/>
</dbReference>
<dbReference type="GO" id="GO:0030313">
    <property type="term" value="C:cell envelope"/>
    <property type="evidence" value="ECO:0007669"/>
    <property type="project" value="UniProtKB-SubCell"/>
</dbReference>
<protein>
    <recommendedName>
        <fullName evidence="7">CopC domain-containing protein</fullName>
    </recommendedName>
</protein>
<evidence type="ECO:0000256" key="1">
    <source>
        <dbReference type="ARBA" id="ARBA00004196"/>
    </source>
</evidence>
<sequence length="176" mass="17269">MTGRRRGRGAAALVLALVLGVLTAGPAAAHTHLVSSDPADGTVVDRTPGAVVLTLTEPAAALGTQVVVTGPDGLASTGAARLVDATVQQSLVPGAPAGAYTVDWRVTSADGHPITGQLTFTSAAAGTGEYSGPAEPASPAGGDGVPAWGWLLLALGLLAAAGVLAVLRRRRAGPQD</sequence>
<comment type="subcellular location">
    <subcellularLocation>
        <location evidence="1">Cell envelope</location>
    </subcellularLocation>
</comment>
<dbReference type="GO" id="GO:0042597">
    <property type="term" value="C:periplasmic space"/>
    <property type="evidence" value="ECO:0007669"/>
    <property type="project" value="InterPro"/>
</dbReference>
<keyword evidence="9" id="KW-1185">Reference proteome</keyword>
<evidence type="ECO:0000256" key="6">
    <source>
        <dbReference type="SAM" id="SignalP"/>
    </source>
</evidence>
<dbReference type="GO" id="GO:0005886">
    <property type="term" value="C:plasma membrane"/>
    <property type="evidence" value="ECO:0007669"/>
    <property type="project" value="TreeGrafter"/>
</dbReference>
<dbReference type="GO" id="GO:0005507">
    <property type="term" value="F:copper ion binding"/>
    <property type="evidence" value="ECO:0007669"/>
    <property type="project" value="InterPro"/>
</dbReference>
<dbReference type="GO" id="GO:0006825">
    <property type="term" value="P:copper ion transport"/>
    <property type="evidence" value="ECO:0007669"/>
    <property type="project" value="InterPro"/>
</dbReference>
<feature type="signal peptide" evidence="6">
    <location>
        <begin position="1"/>
        <end position="29"/>
    </location>
</feature>
<gene>
    <name evidence="8" type="ORF">SAMN04488543_0613</name>
</gene>
<dbReference type="Proteomes" id="UP000199092">
    <property type="component" value="Chromosome I"/>
</dbReference>
<evidence type="ECO:0000259" key="7">
    <source>
        <dbReference type="Pfam" id="PF04234"/>
    </source>
</evidence>
<dbReference type="SUPFAM" id="SSF81296">
    <property type="entry name" value="E set domains"/>
    <property type="match status" value="1"/>
</dbReference>
<evidence type="ECO:0000256" key="5">
    <source>
        <dbReference type="SAM" id="Phobius"/>
    </source>
</evidence>
<reference evidence="8 9" key="1">
    <citation type="submission" date="2016-10" db="EMBL/GenBank/DDBJ databases">
        <authorList>
            <person name="de Groot N.N."/>
        </authorList>
    </citation>
    <scope>NUCLEOTIDE SEQUENCE [LARGE SCALE GENOMIC DNA]</scope>
    <source>
        <strain evidence="8 9">DSM 21741</strain>
    </source>
</reference>
<dbReference type="OrthoDB" id="5242236at2"/>
<name>A0A1H1MEI2_9ACTN</name>
<keyword evidence="2" id="KW-0479">Metal-binding</keyword>
<keyword evidence="4" id="KW-0186">Copper</keyword>
<proteinExistence type="predicted"/>
<feature type="transmembrane region" description="Helical" evidence="5">
    <location>
        <begin position="147"/>
        <end position="167"/>
    </location>
</feature>
<keyword evidence="5" id="KW-1133">Transmembrane helix</keyword>
<keyword evidence="3 6" id="KW-0732">Signal</keyword>
<dbReference type="Pfam" id="PF04234">
    <property type="entry name" value="CopC"/>
    <property type="match status" value="1"/>
</dbReference>
<keyword evidence="5" id="KW-0472">Membrane</keyword>
<dbReference type="GO" id="GO:0046688">
    <property type="term" value="P:response to copper ion"/>
    <property type="evidence" value="ECO:0007669"/>
    <property type="project" value="InterPro"/>
</dbReference>
<dbReference type="STRING" id="546871.SAMN04488543_0613"/>
<evidence type="ECO:0000256" key="4">
    <source>
        <dbReference type="ARBA" id="ARBA00023008"/>
    </source>
</evidence>
<organism evidence="8 9">
    <name type="scientific">Friedmanniella luteola</name>
    <dbReference type="NCBI Taxonomy" id="546871"/>
    <lineage>
        <taxon>Bacteria</taxon>
        <taxon>Bacillati</taxon>
        <taxon>Actinomycetota</taxon>
        <taxon>Actinomycetes</taxon>
        <taxon>Propionibacteriales</taxon>
        <taxon>Nocardioidaceae</taxon>
        <taxon>Friedmanniella</taxon>
    </lineage>
</organism>
<feature type="domain" description="CopC" evidence="7">
    <location>
        <begin position="30"/>
        <end position="121"/>
    </location>
</feature>
<evidence type="ECO:0000313" key="8">
    <source>
        <dbReference type="EMBL" id="SDR85002.1"/>
    </source>
</evidence>
<dbReference type="PANTHER" id="PTHR34820">
    <property type="entry name" value="INNER MEMBRANE PROTEIN YEBZ"/>
    <property type="match status" value="1"/>
</dbReference>
<evidence type="ECO:0000256" key="2">
    <source>
        <dbReference type="ARBA" id="ARBA00022723"/>
    </source>
</evidence>
<dbReference type="AlphaFoldDB" id="A0A1H1MEI2"/>
<dbReference type="InterPro" id="IPR014755">
    <property type="entry name" value="Cu-Rt/internalin_Ig-like"/>
</dbReference>
<dbReference type="EMBL" id="LT629749">
    <property type="protein sequence ID" value="SDR85002.1"/>
    <property type="molecule type" value="Genomic_DNA"/>
</dbReference>
<evidence type="ECO:0000256" key="3">
    <source>
        <dbReference type="ARBA" id="ARBA00022729"/>
    </source>
</evidence>
<dbReference type="Gene3D" id="2.60.40.1220">
    <property type="match status" value="1"/>
</dbReference>
<accession>A0A1H1MEI2</accession>
<evidence type="ECO:0000313" key="9">
    <source>
        <dbReference type="Proteomes" id="UP000199092"/>
    </source>
</evidence>
<dbReference type="InterPro" id="IPR014756">
    <property type="entry name" value="Ig_E-set"/>
</dbReference>
<dbReference type="InterPro" id="IPR007348">
    <property type="entry name" value="CopC_dom"/>
</dbReference>
<feature type="chain" id="PRO_5009254302" description="CopC domain-containing protein" evidence="6">
    <location>
        <begin position="30"/>
        <end position="176"/>
    </location>
</feature>